<comment type="caution">
    <text evidence="1">The sequence shown here is derived from an EMBL/GenBank/DDBJ whole genome shotgun (WGS) entry which is preliminary data.</text>
</comment>
<keyword evidence="2" id="KW-1185">Reference proteome</keyword>
<name>A0A4Z1DWC3_9MICO</name>
<protein>
    <submittedName>
        <fullName evidence="1">Uncharacterized protein</fullName>
    </submittedName>
</protein>
<evidence type="ECO:0000313" key="1">
    <source>
        <dbReference type="EMBL" id="TGO03885.1"/>
    </source>
</evidence>
<dbReference type="Proteomes" id="UP000297318">
    <property type="component" value="Unassembled WGS sequence"/>
</dbReference>
<sequence>MTAQEHHHLMIDLSGEEAAVLRSALREHTLRLHGDVAQLRAAEPRPSPRITSLIEAHARAADVVDELLERIPRDLRGP</sequence>
<proteinExistence type="predicted"/>
<dbReference type="EMBL" id="RHPJ01000005">
    <property type="protein sequence ID" value="TGO03885.1"/>
    <property type="molecule type" value="Genomic_DNA"/>
</dbReference>
<organism evidence="1 2">
    <name type="scientific">Serinibacter arcticus</name>
    <dbReference type="NCBI Taxonomy" id="1655435"/>
    <lineage>
        <taxon>Bacteria</taxon>
        <taxon>Bacillati</taxon>
        <taxon>Actinomycetota</taxon>
        <taxon>Actinomycetes</taxon>
        <taxon>Micrococcales</taxon>
        <taxon>Beutenbergiaceae</taxon>
        <taxon>Serinibacter</taxon>
    </lineage>
</organism>
<reference evidence="1 2" key="1">
    <citation type="submission" date="2018-11" db="EMBL/GenBank/DDBJ databases">
        <title>Complete genome sequencing of the Actinobacteria Serinibacter sp. K3-2.</title>
        <authorList>
            <person name="Rakitin A.L."/>
            <person name="Beletsky A.V."/>
            <person name="Mardanov A.V."/>
            <person name="Ravin N.V."/>
            <person name="Gromova A.S."/>
            <person name="Filippova S.N."/>
            <person name="Gal'Chenko V.F."/>
        </authorList>
    </citation>
    <scope>NUCLEOTIDE SEQUENCE [LARGE SCALE GENOMIC DNA]</scope>
    <source>
        <strain evidence="1 2">K3-2</strain>
    </source>
</reference>
<evidence type="ECO:0000313" key="2">
    <source>
        <dbReference type="Proteomes" id="UP000297318"/>
    </source>
</evidence>
<accession>A0A4Z1DWC3</accession>
<dbReference type="RefSeq" id="WP_135850906.1">
    <property type="nucleotide sequence ID" value="NZ_RHPJ01000005.1"/>
</dbReference>
<gene>
    <name evidence="1" type="ORF">SERN_2897</name>
</gene>
<dbReference type="AlphaFoldDB" id="A0A4Z1DWC3"/>